<gene>
    <name evidence="1" type="ORF">ACFQZ8_23850</name>
</gene>
<organism evidence="1 2">
    <name type="scientific">Micromonospora azadirachtae</name>
    <dbReference type="NCBI Taxonomy" id="1970735"/>
    <lineage>
        <taxon>Bacteria</taxon>
        <taxon>Bacillati</taxon>
        <taxon>Actinomycetota</taxon>
        <taxon>Actinomycetes</taxon>
        <taxon>Micromonosporales</taxon>
        <taxon>Micromonosporaceae</taxon>
        <taxon>Micromonospora</taxon>
    </lineage>
</organism>
<comment type="caution">
    <text evidence="1">The sequence shown here is derived from an EMBL/GenBank/DDBJ whole genome shotgun (WGS) entry which is preliminary data.</text>
</comment>
<evidence type="ECO:0000313" key="2">
    <source>
        <dbReference type="Proteomes" id="UP001597053"/>
    </source>
</evidence>
<protein>
    <submittedName>
        <fullName evidence="1">Uncharacterized protein</fullName>
    </submittedName>
</protein>
<reference evidence="2" key="1">
    <citation type="journal article" date="2019" name="Int. J. Syst. Evol. Microbiol.">
        <title>The Global Catalogue of Microorganisms (GCM) 10K type strain sequencing project: providing services to taxonomists for standard genome sequencing and annotation.</title>
        <authorList>
            <consortium name="The Broad Institute Genomics Platform"/>
            <consortium name="The Broad Institute Genome Sequencing Center for Infectious Disease"/>
            <person name="Wu L."/>
            <person name="Ma J."/>
        </authorList>
    </citation>
    <scope>NUCLEOTIDE SEQUENCE [LARGE SCALE GENOMIC DNA]</scope>
    <source>
        <strain evidence="2">JCM 32148</strain>
    </source>
</reference>
<dbReference type="EMBL" id="JBHTHM010001663">
    <property type="protein sequence ID" value="MFD0786944.1"/>
    <property type="molecule type" value="Genomic_DNA"/>
</dbReference>
<feature type="non-terminal residue" evidence="1">
    <location>
        <position position="66"/>
    </location>
</feature>
<dbReference type="Proteomes" id="UP001597053">
    <property type="component" value="Unassembled WGS sequence"/>
</dbReference>
<evidence type="ECO:0000313" key="1">
    <source>
        <dbReference type="EMBL" id="MFD0786944.1"/>
    </source>
</evidence>
<sequence length="66" mass="7205">MAQPDLILTASLRPAALDARRGIVRLHPEILTALDLRPGSPVRLAGRLVTYRIDEYGGELVADDLL</sequence>
<name>A0ABW3A8I0_9ACTN</name>
<proteinExistence type="predicted"/>
<accession>A0ABW3A8I0</accession>
<keyword evidence="2" id="KW-1185">Reference proteome</keyword>